<proteinExistence type="predicted"/>
<dbReference type="EMBL" id="FNSQ01000005">
    <property type="protein sequence ID" value="SEB81292.1"/>
    <property type="molecule type" value="Genomic_DNA"/>
</dbReference>
<evidence type="ECO:0000313" key="3">
    <source>
        <dbReference type="Proteomes" id="UP000183750"/>
    </source>
</evidence>
<sequence>MPRGSVVRAARYPADVPEILLTVPYAIVTSDNLRDIRAALTPFTLWPYYETLAEEPDPEESEYQEENNQYLATRQVNARAALEAGGHISLANFSVTLRDYTEFSWLNDESAPLERIDDCYSARVRFEDEASNLAVDLEIDPNSVRLRVNTDFESYVGAVEPKEGYEASAIANTIREILERNVNVSRLSHETRSFKVFIGHGGDTKWEVVRDFIEAEGFDTTYFEGDDRVGRTTFEVVEQMISEASVAVIVMTGVDELRDGRKLARQNVIHELGFSHARLGQRNTLILLEAGTDEPTNIAGVTQIRFPNGDLNRTKIELLAALANRKRERESGPQHGFRY</sequence>
<dbReference type="AlphaFoldDB" id="A0A1H4MG21"/>
<gene>
    <name evidence="2" type="ORF">SAMN04489807_2115</name>
</gene>
<protein>
    <submittedName>
        <fullName evidence="2">Predicted nucleotide-binding protein containing TIR-like domain-containing protein</fullName>
    </submittedName>
</protein>
<accession>A0A1H4MG21</accession>
<organism evidence="2 3">
    <name type="scientific">Microbacterium hydrocarbonoxydans</name>
    <dbReference type="NCBI Taxonomy" id="273678"/>
    <lineage>
        <taxon>Bacteria</taxon>
        <taxon>Bacillati</taxon>
        <taxon>Actinomycetota</taxon>
        <taxon>Actinomycetes</taxon>
        <taxon>Micrococcales</taxon>
        <taxon>Microbacteriaceae</taxon>
        <taxon>Microbacterium</taxon>
    </lineage>
</organism>
<dbReference type="OrthoDB" id="4339143at2"/>
<dbReference type="Proteomes" id="UP000183750">
    <property type="component" value="Unassembled WGS sequence"/>
</dbReference>
<evidence type="ECO:0000259" key="1">
    <source>
        <dbReference type="Pfam" id="PF10137"/>
    </source>
</evidence>
<name>A0A1H4MG21_9MICO</name>
<dbReference type="Pfam" id="PF10137">
    <property type="entry name" value="CAP12-PCTIR_TIR"/>
    <property type="match status" value="1"/>
</dbReference>
<reference evidence="3" key="1">
    <citation type="submission" date="2016-10" db="EMBL/GenBank/DDBJ databases">
        <authorList>
            <person name="Varghese N."/>
            <person name="Submissions S."/>
        </authorList>
    </citation>
    <scope>NUCLEOTIDE SEQUENCE [LARGE SCALE GENOMIC DNA]</scope>
    <source>
        <strain evidence="3">DSM 16089</strain>
    </source>
</reference>
<evidence type="ECO:0000313" key="2">
    <source>
        <dbReference type="EMBL" id="SEB81292.1"/>
    </source>
</evidence>
<dbReference type="GO" id="GO:0050135">
    <property type="term" value="F:NADP+ nucleosidase activity"/>
    <property type="evidence" value="ECO:0007669"/>
    <property type="project" value="InterPro"/>
</dbReference>
<keyword evidence="3" id="KW-1185">Reference proteome</keyword>
<dbReference type="InterPro" id="IPR019302">
    <property type="entry name" value="CAP12/PCTIR_TIR_dom"/>
</dbReference>
<feature type="domain" description="CD-NTase-associated protein 12/Pycsar effector protein TIR" evidence="1">
    <location>
        <begin position="195"/>
        <end position="306"/>
    </location>
</feature>